<gene>
    <name evidence="2" type="ORF">PCON_06195</name>
</gene>
<accession>U4L2X7</accession>
<proteinExistence type="predicted"/>
<keyword evidence="1" id="KW-1133">Transmembrane helix</keyword>
<feature type="transmembrane region" description="Helical" evidence="1">
    <location>
        <begin position="34"/>
        <end position="55"/>
    </location>
</feature>
<dbReference type="EMBL" id="HF935302">
    <property type="protein sequence ID" value="CCX06608.1"/>
    <property type="molecule type" value="Genomic_DNA"/>
</dbReference>
<evidence type="ECO:0000256" key="1">
    <source>
        <dbReference type="SAM" id="Phobius"/>
    </source>
</evidence>
<reference evidence="2 3" key="1">
    <citation type="journal article" date="2013" name="PLoS Genet.">
        <title>The genome and development-dependent transcriptomes of Pyronema confluens: a window into fungal evolution.</title>
        <authorList>
            <person name="Traeger S."/>
            <person name="Altegoer F."/>
            <person name="Freitag M."/>
            <person name="Gabaldon T."/>
            <person name="Kempken F."/>
            <person name="Kumar A."/>
            <person name="Marcet-Houben M."/>
            <person name="Poggeler S."/>
            <person name="Stajich J.E."/>
            <person name="Nowrousian M."/>
        </authorList>
    </citation>
    <scope>NUCLEOTIDE SEQUENCE [LARGE SCALE GENOMIC DNA]</scope>
    <source>
        <strain evidence="3">CBS 100304</strain>
        <tissue evidence="2">Vegetative mycelium</tissue>
    </source>
</reference>
<sequence length="78" mass="8865">MVDLVYVQIKSGSEVLRGNVSTVTAYKTDVVNFLMIWIAVKELICLLLLIGNIMSYRQYIAVRHRVISVIIGRVLKAR</sequence>
<protein>
    <submittedName>
        <fullName evidence="2">Uncharacterized protein</fullName>
    </submittedName>
</protein>
<keyword evidence="1" id="KW-0812">Transmembrane</keyword>
<keyword evidence="3" id="KW-1185">Reference proteome</keyword>
<evidence type="ECO:0000313" key="3">
    <source>
        <dbReference type="Proteomes" id="UP000018144"/>
    </source>
</evidence>
<name>U4L2X7_PYROM</name>
<dbReference type="AlphaFoldDB" id="U4L2X7"/>
<dbReference type="Proteomes" id="UP000018144">
    <property type="component" value="Unassembled WGS sequence"/>
</dbReference>
<organism evidence="2 3">
    <name type="scientific">Pyronema omphalodes (strain CBS 100304)</name>
    <name type="common">Pyronema confluens</name>
    <dbReference type="NCBI Taxonomy" id="1076935"/>
    <lineage>
        <taxon>Eukaryota</taxon>
        <taxon>Fungi</taxon>
        <taxon>Dikarya</taxon>
        <taxon>Ascomycota</taxon>
        <taxon>Pezizomycotina</taxon>
        <taxon>Pezizomycetes</taxon>
        <taxon>Pezizales</taxon>
        <taxon>Pyronemataceae</taxon>
        <taxon>Pyronema</taxon>
    </lineage>
</organism>
<keyword evidence="1" id="KW-0472">Membrane</keyword>
<evidence type="ECO:0000313" key="2">
    <source>
        <dbReference type="EMBL" id="CCX06608.1"/>
    </source>
</evidence>